<dbReference type="AlphaFoldDB" id="A0A6G0VRU8"/>
<keyword evidence="7" id="KW-0539">Nucleus</keyword>
<evidence type="ECO:0000256" key="6">
    <source>
        <dbReference type="ARBA" id="ARBA00022801"/>
    </source>
</evidence>
<evidence type="ECO:0000256" key="7">
    <source>
        <dbReference type="ARBA" id="ARBA00023242"/>
    </source>
</evidence>
<feature type="non-terminal residue" evidence="9">
    <location>
        <position position="1"/>
    </location>
</feature>
<proteinExistence type="inferred from homology"/>
<dbReference type="Proteomes" id="UP000478052">
    <property type="component" value="Unassembled WGS sequence"/>
</dbReference>
<sequence length="442" mass="51622">SSDEEELLLLYAIAGSQQKRKRIWVHEINKKRENYGEYHRLCRELESHEDRFYLYFRMSRDSFEELYQLILPRIEKITTNWRKPISARERLGICLRYLASGDSYQTIGFSFRVGRTTVGIIVKEVCTEMWNVLQPTYMPKPTEETWKNSEIGYREIWNFPNCVGSIDGKHISIKCPPNSGSEFFCYKQFFSIVLLAIVDPFYKFIMVDIGSYGRHSDSGIFENSLFYNEYIKGKSLLPPKALPGTTELVPHVLIGDEGFGLQTYLMRPFPKTAVLNDERKRKFNKRLCRARRVVENAFGILTQKWRIFLRPIESDVHTTVHVVKAACCLHNFIKMKQSTTIVNDIETPHDIHGLTSTRPTNRRSTTAALEVREKFVNYFNQQNTIHNIFYIPFSFNSIIQKRIFSHQFYELFCHIAILIDNDGTKAIATMNRNTGGLDWDVL</sequence>
<feature type="non-terminal residue" evidence="9">
    <location>
        <position position="442"/>
    </location>
</feature>
<keyword evidence="5" id="KW-0479">Metal-binding</keyword>
<name>A0A6G0VRU8_APHCR</name>
<comment type="similarity">
    <text evidence="3">Belongs to the HARBI1 family.</text>
</comment>
<comment type="caution">
    <text evidence="9">The sequence shown here is derived from an EMBL/GenBank/DDBJ whole genome shotgun (WGS) entry which is preliminary data.</text>
</comment>
<organism evidence="9 10">
    <name type="scientific">Aphis craccivora</name>
    <name type="common">Cowpea aphid</name>
    <dbReference type="NCBI Taxonomy" id="307492"/>
    <lineage>
        <taxon>Eukaryota</taxon>
        <taxon>Metazoa</taxon>
        <taxon>Ecdysozoa</taxon>
        <taxon>Arthropoda</taxon>
        <taxon>Hexapoda</taxon>
        <taxon>Insecta</taxon>
        <taxon>Pterygota</taxon>
        <taxon>Neoptera</taxon>
        <taxon>Paraneoptera</taxon>
        <taxon>Hemiptera</taxon>
        <taxon>Sternorrhyncha</taxon>
        <taxon>Aphidomorpha</taxon>
        <taxon>Aphidoidea</taxon>
        <taxon>Aphididae</taxon>
        <taxon>Aphidini</taxon>
        <taxon>Aphis</taxon>
        <taxon>Aphis</taxon>
    </lineage>
</organism>
<dbReference type="PANTHER" id="PTHR22930">
    <property type="match status" value="1"/>
</dbReference>
<dbReference type="GO" id="GO:0046872">
    <property type="term" value="F:metal ion binding"/>
    <property type="evidence" value="ECO:0007669"/>
    <property type="project" value="UniProtKB-KW"/>
</dbReference>
<evidence type="ECO:0000256" key="2">
    <source>
        <dbReference type="ARBA" id="ARBA00004123"/>
    </source>
</evidence>
<keyword evidence="6" id="KW-0378">Hydrolase</keyword>
<dbReference type="InterPro" id="IPR045249">
    <property type="entry name" value="HARBI1-like"/>
</dbReference>
<dbReference type="GO" id="GO:0004518">
    <property type="term" value="F:nuclease activity"/>
    <property type="evidence" value="ECO:0007669"/>
    <property type="project" value="UniProtKB-KW"/>
</dbReference>
<feature type="domain" description="DDE Tnp4" evidence="8">
    <location>
        <begin position="166"/>
        <end position="331"/>
    </location>
</feature>
<gene>
    <name evidence="9" type="ORF">FWK35_00034296</name>
</gene>
<evidence type="ECO:0000256" key="5">
    <source>
        <dbReference type="ARBA" id="ARBA00022723"/>
    </source>
</evidence>
<evidence type="ECO:0000313" key="10">
    <source>
        <dbReference type="Proteomes" id="UP000478052"/>
    </source>
</evidence>
<comment type="subcellular location">
    <subcellularLocation>
        <location evidence="2">Nucleus</location>
    </subcellularLocation>
</comment>
<evidence type="ECO:0000256" key="3">
    <source>
        <dbReference type="ARBA" id="ARBA00006958"/>
    </source>
</evidence>
<dbReference type="EMBL" id="VUJU01012726">
    <property type="protein sequence ID" value="KAF0706922.1"/>
    <property type="molecule type" value="Genomic_DNA"/>
</dbReference>
<protein>
    <submittedName>
        <fullName evidence="9">Protein ALP1-like</fullName>
    </submittedName>
</protein>
<dbReference type="OrthoDB" id="6583794at2759"/>
<evidence type="ECO:0000313" key="9">
    <source>
        <dbReference type="EMBL" id="KAF0706922.1"/>
    </source>
</evidence>
<evidence type="ECO:0000259" key="8">
    <source>
        <dbReference type="Pfam" id="PF13359"/>
    </source>
</evidence>
<keyword evidence="10" id="KW-1185">Reference proteome</keyword>
<comment type="cofactor">
    <cofactor evidence="1">
        <name>a divalent metal cation</name>
        <dbReference type="ChEBI" id="CHEBI:60240"/>
    </cofactor>
</comment>
<dbReference type="PANTHER" id="PTHR22930:SF269">
    <property type="entry name" value="NUCLEASE HARBI1-LIKE PROTEIN"/>
    <property type="match status" value="1"/>
</dbReference>
<dbReference type="Pfam" id="PF13359">
    <property type="entry name" value="DDE_Tnp_4"/>
    <property type="match status" value="1"/>
</dbReference>
<dbReference type="GO" id="GO:0016787">
    <property type="term" value="F:hydrolase activity"/>
    <property type="evidence" value="ECO:0007669"/>
    <property type="project" value="UniProtKB-KW"/>
</dbReference>
<dbReference type="InterPro" id="IPR027806">
    <property type="entry name" value="HARBI1_dom"/>
</dbReference>
<reference evidence="9 10" key="1">
    <citation type="submission" date="2019-08" db="EMBL/GenBank/DDBJ databases">
        <title>Whole genome of Aphis craccivora.</title>
        <authorList>
            <person name="Voronova N.V."/>
            <person name="Shulinski R.S."/>
            <person name="Bandarenka Y.V."/>
            <person name="Zhorov D.G."/>
            <person name="Warner D."/>
        </authorList>
    </citation>
    <scope>NUCLEOTIDE SEQUENCE [LARGE SCALE GENOMIC DNA]</scope>
    <source>
        <strain evidence="9">180601</strain>
        <tissue evidence="9">Whole Body</tissue>
    </source>
</reference>
<keyword evidence="4" id="KW-0540">Nuclease</keyword>
<dbReference type="GO" id="GO:0005634">
    <property type="term" value="C:nucleus"/>
    <property type="evidence" value="ECO:0007669"/>
    <property type="project" value="UniProtKB-SubCell"/>
</dbReference>
<evidence type="ECO:0000256" key="4">
    <source>
        <dbReference type="ARBA" id="ARBA00022722"/>
    </source>
</evidence>
<accession>A0A6G0VRU8</accession>
<evidence type="ECO:0000256" key="1">
    <source>
        <dbReference type="ARBA" id="ARBA00001968"/>
    </source>
</evidence>